<comment type="caution">
    <text evidence="6">The sequence shown here is derived from an EMBL/GenBank/DDBJ whole genome shotgun (WGS) entry which is preliminary data.</text>
</comment>
<organism evidence="6 7">
    <name type="scientific">Companilactobacillus mishanensis</name>
    <dbReference type="NCBI Taxonomy" id="2486008"/>
    <lineage>
        <taxon>Bacteria</taxon>
        <taxon>Bacillati</taxon>
        <taxon>Bacillota</taxon>
        <taxon>Bacilli</taxon>
        <taxon>Lactobacillales</taxon>
        <taxon>Lactobacillaceae</taxon>
        <taxon>Companilactobacillus</taxon>
    </lineage>
</organism>
<sequence length="213" mass="25119">MQKKISVRTLFEILQKELGRQNWWPANSTEEMLTGMVLIQNTNWKNADRSLVNLQDKTGFQLDKMLNLSHEEMEELIQPSGFFHNKAIYVRSLLTAYRDNFDEWSQLSTKNLRKQLLKLKGIGNETADVLLLYYFDRSTFVADNYTMRLFKNMKAFNEKPKYMELKNQVEQDFDFTPGEAGEFHALLDEFGKLKSDFFDDYILELPEKVVSNK</sequence>
<evidence type="ECO:0000256" key="2">
    <source>
        <dbReference type="ARBA" id="ARBA00022723"/>
    </source>
</evidence>
<dbReference type="CDD" id="cd00056">
    <property type="entry name" value="ENDO3c"/>
    <property type="match status" value="1"/>
</dbReference>
<keyword evidence="4" id="KW-0411">Iron-sulfur</keyword>
<accession>A0A5P0ZKC3</accession>
<evidence type="ECO:0000256" key="3">
    <source>
        <dbReference type="ARBA" id="ARBA00023004"/>
    </source>
</evidence>
<dbReference type="PANTHER" id="PTHR10359:SF19">
    <property type="entry name" value="DNA REPAIR GLYCOSYLASE MJ1434-RELATED"/>
    <property type="match status" value="1"/>
</dbReference>
<reference evidence="6 7" key="1">
    <citation type="journal article" date="2019" name="Syst. Appl. Microbiol.">
        <title>Polyphasic characterization of two novel Lactobacillus spp. isolated from blown salami packages: Description of Lactobacillus halodurans sp. nov. and Lactobacillus salsicarnum sp. nov.</title>
        <authorList>
            <person name="Schuster J.A."/>
            <person name="Klingl A."/>
            <person name="Vogel R.F."/>
            <person name="Ehrmann M.A."/>
        </authorList>
    </citation>
    <scope>NUCLEOTIDE SEQUENCE [LARGE SCALE GENOMIC DNA]</scope>
    <source>
        <strain evidence="6 7">TMW 1.2118</strain>
    </source>
</reference>
<evidence type="ECO:0000256" key="4">
    <source>
        <dbReference type="ARBA" id="ARBA00023014"/>
    </source>
</evidence>
<dbReference type="SMART" id="SM00478">
    <property type="entry name" value="ENDO3c"/>
    <property type="match status" value="1"/>
</dbReference>
<dbReference type="EMBL" id="VDFM01000022">
    <property type="protein sequence ID" value="MQS53561.1"/>
    <property type="molecule type" value="Genomic_DNA"/>
</dbReference>
<dbReference type="GO" id="GO:0051539">
    <property type="term" value="F:4 iron, 4 sulfur cluster binding"/>
    <property type="evidence" value="ECO:0007669"/>
    <property type="project" value="UniProtKB-KW"/>
</dbReference>
<dbReference type="SUPFAM" id="SSF48150">
    <property type="entry name" value="DNA-glycosylase"/>
    <property type="match status" value="1"/>
</dbReference>
<keyword evidence="6" id="KW-0540">Nuclease</keyword>
<dbReference type="AlphaFoldDB" id="A0A5P0ZKC3"/>
<dbReference type="OrthoDB" id="9802365at2"/>
<name>A0A5P0ZKC3_9LACO</name>
<protein>
    <submittedName>
        <fullName evidence="6">Endonuclease III</fullName>
    </submittedName>
</protein>
<keyword evidence="3" id="KW-0408">Iron</keyword>
<dbReference type="Pfam" id="PF00730">
    <property type="entry name" value="HhH-GPD"/>
    <property type="match status" value="1"/>
</dbReference>
<dbReference type="RefSeq" id="WP_153384009.1">
    <property type="nucleotide sequence ID" value="NZ_VDFM01000022.1"/>
</dbReference>
<evidence type="ECO:0000259" key="5">
    <source>
        <dbReference type="SMART" id="SM00478"/>
    </source>
</evidence>
<proteinExistence type="predicted"/>
<dbReference type="Proteomes" id="UP000380386">
    <property type="component" value="Unassembled WGS sequence"/>
</dbReference>
<dbReference type="PANTHER" id="PTHR10359">
    <property type="entry name" value="A/G-SPECIFIC ADENINE GLYCOSYLASE/ENDONUCLEASE III"/>
    <property type="match status" value="1"/>
</dbReference>
<evidence type="ECO:0000313" key="7">
    <source>
        <dbReference type="Proteomes" id="UP000380386"/>
    </source>
</evidence>
<evidence type="ECO:0000256" key="1">
    <source>
        <dbReference type="ARBA" id="ARBA00022485"/>
    </source>
</evidence>
<dbReference type="InterPro" id="IPR003265">
    <property type="entry name" value="HhH-GPD_domain"/>
</dbReference>
<keyword evidence="2" id="KW-0479">Metal-binding</keyword>
<dbReference type="PIRSF" id="PIRSF001435">
    <property type="entry name" value="Nth"/>
    <property type="match status" value="1"/>
</dbReference>
<keyword evidence="6" id="KW-0378">Hydrolase</keyword>
<gene>
    <name evidence="6" type="ORF">FHL02_11060</name>
</gene>
<keyword evidence="1" id="KW-0004">4Fe-4S</keyword>
<dbReference type="Gene3D" id="1.10.340.30">
    <property type="entry name" value="Hypothetical protein, domain 2"/>
    <property type="match status" value="1"/>
</dbReference>
<dbReference type="GO" id="GO:0006284">
    <property type="term" value="P:base-excision repair"/>
    <property type="evidence" value="ECO:0007669"/>
    <property type="project" value="InterPro"/>
</dbReference>
<evidence type="ECO:0000313" key="6">
    <source>
        <dbReference type="EMBL" id="MQS53561.1"/>
    </source>
</evidence>
<dbReference type="GO" id="GO:0004519">
    <property type="term" value="F:endonuclease activity"/>
    <property type="evidence" value="ECO:0007669"/>
    <property type="project" value="UniProtKB-KW"/>
</dbReference>
<dbReference type="InterPro" id="IPR011257">
    <property type="entry name" value="DNA_glycosylase"/>
</dbReference>
<dbReference type="GO" id="GO:0046872">
    <property type="term" value="F:metal ion binding"/>
    <property type="evidence" value="ECO:0007669"/>
    <property type="project" value="UniProtKB-KW"/>
</dbReference>
<keyword evidence="6" id="KW-0255">Endonuclease</keyword>
<feature type="domain" description="HhH-GPD" evidence="5">
    <location>
        <begin position="38"/>
        <end position="193"/>
    </location>
</feature>